<evidence type="ECO:0000313" key="3">
    <source>
        <dbReference type="Proteomes" id="UP000708208"/>
    </source>
</evidence>
<name>A0A8J2PL54_9HEXA</name>
<dbReference type="AlphaFoldDB" id="A0A8J2PL54"/>
<sequence>MPSISEYEKLCRRRTTYKNSLSTLMAKAAVAENTVQKIKLLLTKTNELFKEATRVLSEMNQCAREDELDFIQADYEEVEKKFEDLQEKLTIKLDTACASTPVQEVKLPKLSLPDFTEKPEE</sequence>
<reference evidence="2" key="1">
    <citation type="submission" date="2021-06" db="EMBL/GenBank/DDBJ databases">
        <authorList>
            <person name="Hodson N. C."/>
            <person name="Mongue J. A."/>
            <person name="Jaron S. K."/>
        </authorList>
    </citation>
    <scope>NUCLEOTIDE SEQUENCE</scope>
</reference>
<dbReference type="Proteomes" id="UP000708208">
    <property type="component" value="Unassembled WGS sequence"/>
</dbReference>
<evidence type="ECO:0000256" key="1">
    <source>
        <dbReference type="SAM" id="Coils"/>
    </source>
</evidence>
<keyword evidence="3" id="KW-1185">Reference proteome</keyword>
<dbReference type="EMBL" id="CAJVCH010402003">
    <property type="protein sequence ID" value="CAG7817739.1"/>
    <property type="molecule type" value="Genomic_DNA"/>
</dbReference>
<feature type="coiled-coil region" evidence="1">
    <location>
        <begin position="68"/>
        <end position="95"/>
    </location>
</feature>
<gene>
    <name evidence="2" type="ORF">AFUS01_LOCUS28287</name>
</gene>
<proteinExistence type="predicted"/>
<organism evidence="2 3">
    <name type="scientific">Allacma fusca</name>
    <dbReference type="NCBI Taxonomy" id="39272"/>
    <lineage>
        <taxon>Eukaryota</taxon>
        <taxon>Metazoa</taxon>
        <taxon>Ecdysozoa</taxon>
        <taxon>Arthropoda</taxon>
        <taxon>Hexapoda</taxon>
        <taxon>Collembola</taxon>
        <taxon>Symphypleona</taxon>
        <taxon>Sminthuridae</taxon>
        <taxon>Allacma</taxon>
    </lineage>
</organism>
<feature type="non-terminal residue" evidence="2">
    <location>
        <position position="121"/>
    </location>
</feature>
<comment type="caution">
    <text evidence="2">The sequence shown here is derived from an EMBL/GenBank/DDBJ whole genome shotgun (WGS) entry which is preliminary data.</text>
</comment>
<keyword evidence="1" id="KW-0175">Coiled coil</keyword>
<accession>A0A8J2PL54</accession>
<protein>
    <submittedName>
        <fullName evidence="2">Uncharacterized protein</fullName>
    </submittedName>
</protein>
<evidence type="ECO:0000313" key="2">
    <source>
        <dbReference type="EMBL" id="CAG7817739.1"/>
    </source>
</evidence>